<evidence type="ECO:0000256" key="1">
    <source>
        <dbReference type="SAM" id="Phobius"/>
    </source>
</evidence>
<dbReference type="AlphaFoldDB" id="A0A2T4IDM9"/>
<keyword evidence="1" id="KW-0472">Membrane</keyword>
<feature type="transmembrane region" description="Helical" evidence="1">
    <location>
        <begin position="29"/>
        <end position="52"/>
    </location>
</feature>
<feature type="domain" description="Protein-glutamine gamma-glutamyltransferase-like C-terminal" evidence="2">
    <location>
        <begin position="442"/>
        <end position="508"/>
    </location>
</feature>
<reference evidence="3 4" key="2">
    <citation type="submission" date="2018-04" db="EMBL/GenBank/DDBJ databases">
        <title>Thauera lacus sp. nov., isolated from an saline lake in Inner Mongolia, China.</title>
        <authorList>
            <person name="Liang Q.-Y."/>
        </authorList>
    </citation>
    <scope>NUCLEOTIDE SEQUENCE [LARGE SCALE GENOMIC DNA]</scope>
    <source>
        <strain evidence="3 4">D20</strain>
    </source>
</reference>
<feature type="transmembrane region" description="Helical" evidence="1">
    <location>
        <begin position="246"/>
        <end position="274"/>
    </location>
</feature>
<evidence type="ECO:0000313" key="3">
    <source>
        <dbReference type="EMBL" id="PTD95870.1"/>
    </source>
</evidence>
<organism evidence="3 4">
    <name type="scientific">Pseudothauera lacus</name>
    <dbReference type="NCBI Taxonomy" id="2136175"/>
    <lineage>
        <taxon>Bacteria</taxon>
        <taxon>Pseudomonadati</taxon>
        <taxon>Pseudomonadota</taxon>
        <taxon>Betaproteobacteria</taxon>
        <taxon>Rhodocyclales</taxon>
        <taxon>Zoogloeaceae</taxon>
        <taxon>Pseudothauera</taxon>
    </lineage>
</organism>
<gene>
    <name evidence="3" type="ORF">C8261_12815</name>
</gene>
<dbReference type="RefSeq" id="WP_107494111.1">
    <property type="nucleotide sequence ID" value="NZ_PZKC01000010.1"/>
</dbReference>
<sequence>MQLDRIAIALRPRSAWQATDLGFALARRWWLSLWLAWSVPAALVYVPLIVLLPGDYLWVPAIVAWWLKPVWDSVPIYLASQRLFGEQLSLRQAWRQSARLLGWSMLPWLLWRRFSPTRSADLPLTLLERLGGAARRRRIAQLHPGMGRVAAWHTIACVHFEWVLIIGAFGLVRLMLPDEIPFDATAFMTDEDDRLSAYLYSLASFLAMSLVAPAYTMGGFMLYVCRRVELEGWDIEIRFRALAARLGRPTAGPGTVAGLLVASVLGLVLAVGFAPQAALAQSASAAEQAPSADSPRAIAQARISAVLDGEEFKRKVERTTIKARTPGDADEAAGDDDAPDWLLRLLAWLAKGGDSGAGEGLATLLRVVMWLLAAIVVVYVATRLRLLRPLRERMAAGELAPAPRPDVLFGLTLRPDSLPQDVVATALAQWRADCPRAALALLYRGALADLMRRHQVPFESHHTEGECARLVDRFAPGCATFFSELTLVWQRLAYAHLVPGEALFERLCLQWQETFGNHAA</sequence>
<evidence type="ECO:0000259" key="2">
    <source>
        <dbReference type="Pfam" id="PF13559"/>
    </source>
</evidence>
<comment type="caution">
    <text evidence="3">The sequence shown here is derived from an EMBL/GenBank/DDBJ whole genome shotgun (WGS) entry which is preliminary data.</text>
</comment>
<evidence type="ECO:0000313" key="4">
    <source>
        <dbReference type="Proteomes" id="UP000241193"/>
    </source>
</evidence>
<feature type="transmembrane region" description="Helical" evidence="1">
    <location>
        <begin position="197"/>
        <end position="225"/>
    </location>
</feature>
<dbReference type="Proteomes" id="UP000241193">
    <property type="component" value="Unassembled WGS sequence"/>
</dbReference>
<keyword evidence="1" id="KW-0812">Transmembrane</keyword>
<keyword evidence="4" id="KW-1185">Reference proteome</keyword>
<reference evidence="3 4" key="1">
    <citation type="submission" date="2018-03" db="EMBL/GenBank/DDBJ databases">
        <authorList>
            <person name="Keele B.F."/>
        </authorList>
    </citation>
    <scope>NUCLEOTIDE SEQUENCE [LARGE SCALE GENOMIC DNA]</scope>
    <source>
        <strain evidence="3 4">D20</strain>
    </source>
</reference>
<dbReference type="Pfam" id="PF13559">
    <property type="entry name" value="DUF4129"/>
    <property type="match status" value="1"/>
</dbReference>
<protein>
    <recommendedName>
        <fullName evidence="2">Protein-glutamine gamma-glutamyltransferase-like C-terminal domain-containing protein</fullName>
    </recommendedName>
</protein>
<accession>A0A2T4IDM9</accession>
<dbReference type="EMBL" id="PZKC01000010">
    <property type="protein sequence ID" value="PTD95870.1"/>
    <property type="molecule type" value="Genomic_DNA"/>
</dbReference>
<dbReference type="OrthoDB" id="183980at2"/>
<proteinExistence type="predicted"/>
<feature type="transmembrane region" description="Helical" evidence="1">
    <location>
        <begin position="364"/>
        <end position="384"/>
    </location>
</feature>
<name>A0A2T4IDM9_9RHOO</name>
<feature type="transmembrane region" description="Helical" evidence="1">
    <location>
        <begin position="145"/>
        <end position="172"/>
    </location>
</feature>
<dbReference type="InterPro" id="IPR025403">
    <property type="entry name" value="TgpA-like_C"/>
</dbReference>
<keyword evidence="1" id="KW-1133">Transmembrane helix</keyword>